<keyword evidence="5" id="KW-0805">Transcription regulation</keyword>
<evidence type="ECO:0000256" key="1">
    <source>
        <dbReference type="ARBA" id="ARBA00022714"/>
    </source>
</evidence>
<evidence type="ECO:0000313" key="11">
    <source>
        <dbReference type="Proteomes" id="UP000265768"/>
    </source>
</evidence>
<keyword evidence="11" id="KW-1185">Reference proteome</keyword>
<evidence type="ECO:0000259" key="9">
    <source>
        <dbReference type="PROSITE" id="PS50937"/>
    </source>
</evidence>
<feature type="compositionally biased region" description="Acidic residues" evidence="8">
    <location>
        <begin position="168"/>
        <end position="177"/>
    </location>
</feature>
<keyword evidence="6" id="KW-0238">DNA-binding</keyword>
<dbReference type="InterPro" id="IPR009061">
    <property type="entry name" value="DNA-bd_dom_put_sf"/>
</dbReference>
<organism evidence="10 11">
    <name type="scientific">Bailinhaonella thermotolerans</name>
    <dbReference type="NCBI Taxonomy" id="1070861"/>
    <lineage>
        <taxon>Bacteria</taxon>
        <taxon>Bacillati</taxon>
        <taxon>Actinomycetota</taxon>
        <taxon>Actinomycetes</taxon>
        <taxon>Streptosporangiales</taxon>
        <taxon>Streptosporangiaceae</taxon>
        <taxon>Bailinhaonella</taxon>
    </lineage>
</organism>
<dbReference type="AlphaFoldDB" id="A0A3A4B8T5"/>
<dbReference type="InterPro" id="IPR010211">
    <property type="entry name" value="Redox-sen_tscrpt-act_SoxR"/>
</dbReference>
<dbReference type="PANTHER" id="PTHR30204:SF0">
    <property type="entry name" value="REDOX-SENSITIVE TRANSCRIPTIONAL ACTIVATOR SOXR"/>
    <property type="match status" value="1"/>
</dbReference>
<gene>
    <name evidence="10" type="primary">soxR</name>
    <name evidence="10" type="ORF">D5H75_22420</name>
</gene>
<dbReference type="GO" id="GO:0006979">
    <property type="term" value="P:response to oxidative stress"/>
    <property type="evidence" value="ECO:0007669"/>
    <property type="project" value="InterPro"/>
</dbReference>
<dbReference type="GO" id="GO:0046872">
    <property type="term" value="F:metal ion binding"/>
    <property type="evidence" value="ECO:0007669"/>
    <property type="project" value="UniProtKB-KW"/>
</dbReference>
<evidence type="ECO:0000256" key="4">
    <source>
        <dbReference type="ARBA" id="ARBA00023014"/>
    </source>
</evidence>
<dbReference type="GO" id="GO:0003677">
    <property type="term" value="F:DNA binding"/>
    <property type="evidence" value="ECO:0007669"/>
    <property type="project" value="UniProtKB-KW"/>
</dbReference>
<protein>
    <submittedName>
        <fullName evidence="10">Redox-sensitive transcriptional activator SoxR</fullName>
    </submittedName>
</protein>
<keyword evidence="1" id="KW-0001">2Fe-2S</keyword>
<dbReference type="PRINTS" id="PR00040">
    <property type="entry name" value="HTHMERR"/>
</dbReference>
<dbReference type="NCBIfam" id="TIGR01950">
    <property type="entry name" value="SoxR"/>
    <property type="match status" value="1"/>
</dbReference>
<comment type="caution">
    <text evidence="10">The sequence shown here is derived from an EMBL/GenBank/DDBJ whole genome shotgun (WGS) entry which is preliminary data.</text>
</comment>
<dbReference type="InterPro" id="IPR000551">
    <property type="entry name" value="MerR-type_HTH_dom"/>
</dbReference>
<dbReference type="PROSITE" id="PS50937">
    <property type="entry name" value="HTH_MERR_2"/>
    <property type="match status" value="1"/>
</dbReference>
<keyword evidence="7" id="KW-0804">Transcription</keyword>
<dbReference type="Gene3D" id="1.10.1660.10">
    <property type="match status" value="1"/>
</dbReference>
<dbReference type="CDD" id="cd01110">
    <property type="entry name" value="HTH_SoxR"/>
    <property type="match status" value="1"/>
</dbReference>
<dbReference type="InterPro" id="IPR047057">
    <property type="entry name" value="MerR_fam"/>
</dbReference>
<feature type="region of interest" description="Disordered" evidence="8">
    <location>
        <begin position="154"/>
        <end position="215"/>
    </location>
</feature>
<reference evidence="10 11" key="1">
    <citation type="submission" date="2018-09" db="EMBL/GenBank/DDBJ databases">
        <title>YIM 75507 draft genome.</title>
        <authorList>
            <person name="Tang S."/>
            <person name="Feng Y."/>
        </authorList>
    </citation>
    <scope>NUCLEOTIDE SEQUENCE [LARGE SCALE GENOMIC DNA]</scope>
    <source>
        <strain evidence="10 11">YIM 75507</strain>
    </source>
</reference>
<sequence>MAHLPADVHELTVGQLAARSGVAVSALHFYEAKGLIRSRRTAGNQRRYSRDTLRRVAFIRVSQRVGIPLKTIREALDRLPEERTPTRRDWIRLSSVWRTELDERIDQLTRLRDDLTECIGCGCLSLGRCKLANRDDTLGDDGPGPRRLLTAAASENEAAAAPAAAPEEAAEAADGDAEPLPVDVPSASSDPAAVLSGVGARGGEPCAPFICDPEV</sequence>
<feature type="domain" description="HTH merR-type" evidence="9">
    <location>
        <begin position="10"/>
        <end position="78"/>
    </location>
</feature>
<feature type="compositionally biased region" description="Low complexity" evidence="8">
    <location>
        <begin position="154"/>
        <end position="167"/>
    </location>
</feature>
<dbReference type="Proteomes" id="UP000265768">
    <property type="component" value="Unassembled WGS sequence"/>
</dbReference>
<dbReference type="GO" id="GO:0003700">
    <property type="term" value="F:DNA-binding transcription factor activity"/>
    <property type="evidence" value="ECO:0007669"/>
    <property type="project" value="InterPro"/>
</dbReference>
<dbReference type="GO" id="GO:0051537">
    <property type="term" value="F:2 iron, 2 sulfur cluster binding"/>
    <property type="evidence" value="ECO:0007669"/>
    <property type="project" value="UniProtKB-KW"/>
</dbReference>
<dbReference type="Pfam" id="PF09278">
    <property type="entry name" value="MerR-DNA-bind"/>
    <property type="match status" value="1"/>
</dbReference>
<dbReference type="EMBL" id="QZEY01000009">
    <property type="protein sequence ID" value="RJL30538.1"/>
    <property type="molecule type" value="Genomic_DNA"/>
</dbReference>
<keyword evidence="3" id="KW-0408">Iron</keyword>
<dbReference type="PANTHER" id="PTHR30204">
    <property type="entry name" value="REDOX-CYCLING DRUG-SENSING TRANSCRIPTIONAL ACTIVATOR SOXR"/>
    <property type="match status" value="1"/>
</dbReference>
<dbReference type="InterPro" id="IPR015358">
    <property type="entry name" value="Tscrpt_reg_MerR_DNA-bd"/>
</dbReference>
<dbReference type="OrthoDB" id="9802944at2"/>
<evidence type="ECO:0000313" key="10">
    <source>
        <dbReference type="EMBL" id="RJL30538.1"/>
    </source>
</evidence>
<proteinExistence type="predicted"/>
<evidence type="ECO:0000256" key="8">
    <source>
        <dbReference type="SAM" id="MobiDB-lite"/>
    </source>
</evidence>
<accession>A0A3A4B8T5</accession>
<dbReference type="SUPFAM" id="SSF46955">
    <property type="entry name" value="Putative DNA-binding domain"/>
    <property type="match status" value="1"/>
</dbReference>
<name>A0A3A4B8T5_9ACTN</name>
<evidence type="ECO:0000256" key="5">
    <source>
        <dbReference type="ARBA" id="ARBA00023015"/>
    </source>
</evidence>
<keyword evidence="2" id="KW-0479">Metal-binding</keyword>
<dbReference type="Pfam" id="PF00376">
    <property type="entry name" value="MerR"/>
    <property type="match status" value="1"/>
</dbReference>
<evidence type="ECO:0000256" key="6">
    <source>
        <dbReference type="ARBA" id="ARBA00023125"/>
    </source>
</evidence>
<dbReference type="PROSITE" id="PS00552">
    <property type="entry name" value="HTH_MERR_1"/>
    <property type="match status" value="1"/>
</dbReference>
<evidence type="ECO:0000256" key="7">
    <source>
        <dbReference type="ARBA" id="ARBA00023163"/>
    </source>
</evidence>
<dbReference type="SMART" id="SM00422">
    <property type="entry name" value="HTH_MERR"/>
    <property type="match status" value="1"/>
</dbReference>
<evidence type="ECO:0000256" key="3">
    <source>
        <dbReference type="ARBA" id="ARBA00023004"/>
    </source>
</evidence>
<keyword evidence="4" id="KW-0411">Iron-sulfur</keyword>
<evidence type="ECO:0000256" key="2">
    <source>
        <dbReference type="ARBA" id="ARBA00022723"/>
    </source>
</evidence>